<evidence type="ECO:0000256" key="1">
    <source>
        <dbReference type="ARBA" id="ARBA00013048"/>
    </source>
</evidence>
<keyword evidence="2 5" id="KW-0560">Oxidoreductase</keyword>
<dbReference type="Gene3D" id="3.40.309.10">
    <property type="entry name" value="Aldehyde Dehydrogenase, Chain A, domain 2"/>
    <property type="match status" value="1"/>
</dbReference>
<keyword evidence="3" id="KW-0520">NAD</keyword>
<name>A0ABV2R229_9HYPH</name>
<dbReference type="InterPro" id="IPR010061">
    <property type="entry name" value="MeMal-semiAld_DH"/>
</dbReference>
<dbReference type="SUPFAM" id="SSF53720">
    <property type="entry name" value="ALDH-like"/>
    <property type="match status" value="1"/>
</dbReference>
<dbReference type="PROSITE" id="PS00070">
    <property type="entry name" value="ALDEHYDE_DEHYDR_CYS"/>
    <property type="match status" value="1"/>
</dbReference>
<dbReference type="Gene3D" id="3.40.605.10">
    <property type="entry name" value="Aldehyde Dehydrogenase, Chain A, domain 1"/>
    <property type="match status" value="1"/>
</dbReference>
<dbReference type="InterPro" id="IPR016161">
    <property type="entry name" value="Ald_DH/histidinol_DH"/>
</dbReference>
<dbReference type="InterPro" id="IPR016162">
    <property type="entry name" value="Ald_DH_N"/>
</dbReference>
<sequence>MPNLISHFIAGGLVAGRSGRTAPVYNPATGEQTGLVPLASADEVREAVAAARKALPGWVATTPLRRARILNKFLRILEDRTDELAAVITAEHGKVLSDAKGEIQRGMEVVEFATSAPQLLKGEVTENVGTRVDSHSLRQPLGIVAGITPFNFPAMVPMWMFPVALACGNCFILKPSERDPSASLLVAEWLKEAGLPDGVFSVVHGDKEAVDAILFDPDISAVSFVGSTPIARYIYETAARTGKRCQALGGAKNHMIIMPDADLDQAVDALMGAAYGSAGERCMAISVAVPIGEKTADALMAKLEPKVRALNIGPGTDPEAEMGPLVTSQHLAKVRGYVDAGVAEGATLVVDGRDFKRQGYEDGYFIGGTLFDNVTTDMKIYKEEIFGPVLAVARAPDYTTAAKWINEHEFGNGTAIFTRDGDAAREFAHQIQVGMIGINVPIPVPMAFHSFGGWKASLFGDHHMHGPEGVRFYTKLKTITSRWPTGIRAGADFVMPTMR</sequence>
<dbReference type="Pfam" id="PF00171">
    <property type="entry name" value="Aldedh"/>
    <property type="match status" value="1"/>
</dbReference>
<evidence type="ECO:0000259" key="4">
    <source>
        <dbReference type="Pfam" id="PF00171"/>
    </source>
</evidence>
<dbReference type="InterPro" id="IPR015590">
    <property type="entry name" value="Aldehyde_DH_dom"/>
</dbReference>
<dbReference type="NCBIfam" id="TIGR01722">
    <property type="entry name" value="MMSDH"/>
    <property type="match status" value="1"/>
</dbReference>
<feature type="domain" description="Aldehyde dehydrogenase" evidence="4">
    <location>
        <begin position="16"/>
        <end position="479"/>
    </location>
</feature>
<evidence type="ECO:0000313" key="5">
    <source>
        <dbReference type="EMBL" id="MET4635309.1"/>
    </source>
</evidence>
<dbReference type="EC" id="1.2.1.27" evidence="1"/>
<proteinExistence type="predicted"/>
<evidence type="ECO:0000313" key="6">
    <source>
        <dbReference type="Proteomes" id="UP001549321"/>
    </source>
</evidence>
<dbReference type="RefSeq" id="WP_354552577.1">
    <property type="nucleotide sequence ID" value="NZ_JBEPSM010000002.1"/>
</dbReference>
<dbReference type="CDD" id="cd07085">
    <property type="entry name" value="ALDH_F6_MMSDH"/>
    <property type="match status" value="1"/>
</dbReference>
<dbReference type="Proteomes" id="UP001549321">
    <property type="component" value="Unassembled WGS sequence"/>
</dbReference>
<dbReference type="PANTHER" id="PTHR43866:SF4">
    <property type="entry name" value="MALONATE-SEMIALDEHYDE DEHYDROGENASE"/>
    <property type="match status" value="1"/>
</dbReference>
<organism evidence="5 6">
    <name type="scientific">Kaistia defluvii</name>
    <dbReference type="NCBI Taxonomy" id="410841"/>
    <lineage>
        <taxon>Bacteria</taxon>
        <taxon>Pseudomonadati</taxon>
        <taxon>Pseudomonadota</taxon>
        <taxon>Alphaproteobacteria</taxon>
        <taxon>Hyphomicrobiales</taxon>
        <taxon>Kaistiaceae</taxon>
        <taxon>Kaistia</taxon>
    </lineage>
</organism>
<dbReference type="InterPro" id="IPR016160">
    <property type="entry name" value="Ald_DH_CS_CYS"/>
</dbReference>
<protein>
    <recommendedName>
        <fullName evidence="1">methylmalonate-semialdehyde dehydrogenase (CoA acylating)</fullName>
        <ecNumber evidence="1">1.2.1.27</ecNumber>
    </recommendedName>
</protein>
<dbReference type="GO" id="GO:0018478">
    <property type="term" value="F:malonate-semialdehyde dehydrogenase (acetylating) activity"/>
    <property type="evidence" value="ECO:0007669"/>
    <property type="project" value="UniProtKB-EC"/>
</dbReference>
<gene>
    <name evidence="5" type="ORF">ABIE08_003255</name>
</gene>
<accession>A0ABV2R229</accession>
<dbReference type="PANTHER" id="PTHR43866">
    <property type="entry name" value="MALONATE-SEMIALDEHYDE DEHYDROGENASE"/>
    <property type="match status" value="1"/>
</dbReference>
<evidence type="ECO:0000256" key="2">
    <source>
        <dbReference type="ARBA" id="ARBA00023002"/>
    </source>
</evidence>
<evidence type="ECO:0000256" key="3">
    <source>
        <dbReference type="ARBA" id="ARBA00023027"/>
    </source>
</evidence>
<reference evidence="5 6" key="1">
    <citation type="submission" date="2024-06" db="EMBL/GenBank/DDBJ databases">
        <title>Sorghum-associated microbial communities from plants grown in Nebraska, USA.</title>
        <authorList>
            <person name="Schachtman D."/>
        </authorList>
    </citation>
    <scope>NUCLEOTIDE SEQUENCE [LARGE SCALE GENOMIC DNA]</scope>
    <source>
        <strain evidence="5 6">3207</strain>
    </source>
</reference>
<dbReference type="EMBL" id="JBEPSM010000002">
    <property type="protein sequence ID" value="MET4635309.1"/>
    <property type="molecule type" value="Genomic_DNA"/>
</dbReference>
<dbReference type="GO" id="GO:0004491">
    <property type="term" value="F:methylmalonate-semialdehyde dehydrogenase (acylating, NAD) activity"/>
    <property type="evidence" value="ECO:0007669"/>
    <property type="project" value="UniProtKB-EC"/>
</dbReference>
<dbReference type="InterPro" id="IPR016163">
    <property type="entry name" value="Ald_DH_C"/>
</dbReference>
<keyword evidence="6" id="KW-1185">Reference proteome</keyword>
<comment type="caution">
    <text evidence="5">The sequence shown here is derived from an EMBL/GenBank/DDBJ whole genome shotgun (WGS) entry which is preliminary data.</text>
</comment>